<protein>
    <submittedName>
        <fullName evidence="1">Uncharacterized protein</fullName>
    </submittedName>
</protein>
<dbReference type="RefSeq" id="WP_185416271.1">
    <property type="nucleotide sequence ID" value="NZ_JAARNB010000001.1"/>
</dbReference>
<evidence type="ECO:0000313" key="1">
    <source>
        <dbReference type="EMBL" id="MBC1564136.1"/>
    </source>
</evidence>
<gene>
    <name evidence="1" type="ORF">HB907_01885</name>
</gene>
<accession>A0A841ZUB3</accession>
<comment type="caution">
    <text evidence="1">The sequence shown here is derived from an EMBL/GenBank/DDBJ whole genome shotgun (WGS) entry which is preliminary data.</text>
</comment>
<dbReference type="AlphaFoldDB" id="A0A841ZUB3"/>
<dbReference type="EMBL" id="JAARRU010000001">
    <property type="protein sequence ID" value="MBC1564136.1"/>
    <property type="molecule type" value="Genomic_DNA"/>
</dbReference>
<sequence length="99" mass="11808">MKVNKVDFSSIKTNVHYYDENNIKVERYNKYKNGAFTFVGHSLCHIDELSEDIKTIRKHGAYYHIYFQPFKNAWGAVEQEKIVVDIEFYEELRRLGVLD</sequence>
<reference evidence="1 2" key="1">
    <citation type="submission" date="2020-03" db="EMBL/GenBank/DDBJ databases">
        <title>Soil Listeria distribution.</title>
        <authorList>
            <person name="Liao J."/>
            <person name="Wiedmann M."/>
        </authorList>
    </citation>
    <scope>NUCLEOTIDE SEQUENCE [LARGE SCALE GENOMIC DNA]</scope>
    <source>
        <strain evidence="1 2">FSL L7-1427</strain>
    </source>
</reference>
<dbReference type="Proteomes" id="UP000586951">
    <property type="component" value="Unassembled WGS sequence"/>
</dbReference>
<evidence type="ECO:0000313" key="2">
    <source>
        <dbReference type="Proteomes" id="UP000586951"/>
    </source>
</evidence>
<organism evidence="1 2">
    <name type="scientific">Listeria booriae</name>
    <dbReference type="NCBI Taxonomy" id="1552123"/>
    <lineage>
        <taxon>Bacteria</taxon>
        <taxon>Bacillati</taxon>
        <taxon>Bacillota</taxon>
        <taxon>Bacilli</taxon>
        <taxon>Bacillales</taxon>
        <taxon>Listeriaceae</taxon>
        <taxon>Listeria</taxon>
    </lineage>
</organism>
<proteinExistence type="predicted"/>
<name>A0A841ZUB3_9LIST</name>